<gene>
    <name evidence="1" type="ORF">ACFOZY_14410</name>
</gene>
<keyword evidence="2" id="KW-1185">Reference proteome</keyword>
<organism evidence="1 2">
    <name type="scientific">Chungangia koreensis</name>
    <dbReference type="NCBI Taxonomy" id="752657"/>
    <lineage>
        <taxon>Bacteria</taxon>
        <taxon>Bacillati</taxon>
        <taxon>Bacillota</taxon>
        <taxon>Bacilli</taxon>
        <taxon>Lactobacillales</taxon>
        <taxon>Chungangia</taxon>
    </lineage>
</organism>
<evidence type="ECO:0000313" key="2">
    <source>
        <dbReference type="Proteomes" id="UP001595817"/>
    </source>
</evidence>
<accession>A0ABV8X6U3</accession>
<reference evidence="2" key="1">
    <citation type="journal article" date="2019" name="Int. J. Syst. Evol. Microbiol.">
        <title>The Global Catalogue of Microorganisms (GCM) 10K type strain sequencing project: providing services to taxonomists for standard genome sequencing and annotation.</title>
        <authorList>
            <consortium name="The Broad Institute Genomics Platform"/>
            <consortium name="The Broad Institute Genome Sequencing Center for Infectious Disease"/>
            <person name="Wu L."/>
            <person name="Ma J."/>
        </authorList>
    </citation>
    <scope>NUCLEOTIDE SEQUENCE [LARGE SCALE GENOMIC DNA]</scope>
    <source>
        <strain evidence="2">CCUG 59778</strain>
    </source>
</reference>
<dbReference type="EMBL" id="JBHSEC010000020">
    <property type="protein sequence ID" value="MFC4411617.1"/>
    <property type="molecule type" value="Genomic_DNA"/>
</dbReference>
<dbReference type="PROSITE" id="PS51257">
    <property type="entry name" value="PROKAR_LIPOPROTEIN"/>
    <property type="match status" value="1"/>
</dbReference>
<sequence length="114" mass="12899">MFNKHGILVSLLMLFVMVQLLSGCSKGIDAKEAEDIAIQTAIAEGYANPRLFTKYNVETDQVYQFSIKENKDLKTWKVTLITDEREYVEGMLGDIVYFIDIQNGEIVDKISGVD</sequence>
<dbReference type="RefSeq" id="WP_378156752.1">
    <property type="nucleotide sequence ID" value="NZ_JBHSEC010000020.1"/>
</dbReference>
<evidence type="ECO:0000313" key="1">
    <source>
        <dbReference type="EMBL" id="MFC4411617.1"/>
    </source>
</evidence>
<proteinExistence type="predicted"/>
<protein>
    <recommendedName>
        <fullName evidence="3">PepSY domain-containing protein</fullName>
    </recommendedName>
</protein>
<evidence type="ECO:0008006" key="3">
    <source>
        <dbReference type="Google" id="ProtNLM"/>
    </source>
</evidence>
<dbReference type="Proteomes" id="UP001595817">
    <property type="component" value="Unassembled WGS sequence"/>
</dbReference>
<name>A0ABV8X6U3_9LACT</name>
<comment type="caution">
    <text evidence="1">The sequence shown here is derived from an EMBL/GenBank/DDBJ whole genome shotgun (WGS) entry which is preliminary data.</text>
</comment>